<accession>A0A172TSM0</accession>
<keyword evidence="3" id="KW-0998">Cell outer membrane</keyword>
<reference evidence="6 7" key="2">
    <citation type="journal article" date="2016" name="Int. J. Syst. Evol. Microbiol.">
        <title>Flavisolibacter tropicus sp. nov., isolated from tropical soil.</title>
        <authorList>
            <person name="Lee J.J."/>
            <person name="Kang M.S."/>
            <person name="Kim G.S."/>
            <person name="Lee C.S."/>
            <person name="Lim S."/>
            <person name="Lee J."/>
            <person name="Roh S.H."/>
            <person name="Kang H."/>
            <person name="Ha J.M."/>
            <person name="Bae S."/>
            <person name="Jung H.Y."/>
            <person name="Kim M.K."/>
        </authorList>
    </citation>
    <scope>NUCLEOTIDE SEQUENCE [LARGE SCALE GENOMIC DNA]</scope>
    <source>
        <strain evidence="6 7">LCS9</strain>
    </source>
</reference>
<feature type="chain" id="PRO_5008001076" description="Outer membrane protein beta-barrel domain-containing protein" evidence="4">
    <location>
        <begin position="20"/>
        <end position="811"/>
    </location>
</feature>
<evidence type="ECO:0000313" key="6">
    <source>
        <dbReference type="EMBL" id="ANE49978.1"/>
    </source>
</evidence>
<dbReference type="InterPro" id="IPR041700">
    <property type="entry name" value="OMP_b-brl_3"/>
</dbReference>
<gene>
    <name evidence="6" type="ORF">SY85_05165</name>
</gene>
<evidence type="ECO:0000259" key="5">
    <source>
        <dbReference type="Pfam" id="PF14905"/>
    </source>
</evidence>
<dbReference type="GO" id="GO:0009279">
    <property type="term" value="C:cell outer membrane"/>
    <property type="evidence" value="ECO:0007669"/>
    <property type="project" value="UniProtKB-SubCell"/>
</dbReference>
<comment type="subcellular location">
    <subcellularLocation>
        <location evidence="1">Cell outer membrane</location>
    </subcellularLocation>
</comment>
<dbReference type="STRING" id="1492898.SY85_05165"/>
<evidence type="ECO:0000313" key="7">
    <source>
        <dbReference type="Proteomes" id="UP000077177"/>
    </source>
</evidence>
<dbReference type="SUPFAM" id="SSF49478">
    <property type="entry name" value="Cna protein B-type domain"/>
    <property type="match status" value="1"/>
</dbReference>
<dbReference type="SUPFAM" id="SSF56935">
    <property type="entry name" value="Porins"/>
    <property type="match status" value="1"/>
</dbReference>
<dbReference type="InterPro" id="IPR036942">
    <property type="entry name" value="Beta-barrel_TonB_sf"/>
</dbReference>
<name>A0A172TSM0_9BACT</name>
<evidence type="ECO:0000256" key="4">
    <source>
        <dbReference type="SAM" id="SignalP"/>
    </source>
</evidence>
<feature type="signal peptide" evidence="4">
    <location>
        <begin position="1"/>
        <end position="19"/>
    </location>
</feature>
<dbReference type="KEGG" id="fla:SY85_05165"/>
<dbReference type="Gene3D" id="2.60.40.10">
    <property type="entry name" value="Immunoglobulins"/>
    <property type="match status" value="1"/>
</dbReference>
<keyword evidence="4" id="KW-0732">Signal</keyword>
<keyword evidence="7" id="KW-1185">Reference proteome</keyword>
<feature type="domain" description="Outer membrane protein beta-barrel" evidence="5">
    <location>
        <begin position="382"/>
        <end position="784"/>
    </location>
</feature>
<organism evidence="6 7">
    <name type="scientific">Flavisolibacter tropicus</name>
    <dbReference type="NCBI Taxonomy" id="1492898"/>
    <lineage>
        <taxon>Bacteria</taxon>
        <taxon>Pseudomonadati</taxon>
        <taxon>Bacteroidota</taxon>
        <taxon>Chitinophagia</taxon>
        <taxon>Chitinophagales</taxon>
        <taxon>Chitinophagaceae</taxon>
        <taxon>Flavisolibacter</taxon>
    </lineage>
</organism>
<dbReference type="PANTHER" id="PTHR40980:SF4">
    <property type="entry name" value="TONB-DEPENDENT RECEPTOR-LIKE BETA-BARREL DOMAIN-CONTAINING PROTEIN"/>
    <property type="match status" value="1"/>
</dbReference>
<dbReference type="PANTHER" id="PTHR40980">
    <property type="entry name" value="PLUG DOMAIN-CONTAINING PROTEIN"/>
    <property type="match status" value="1"/>
</dbReference>
<proteinExistence type="predicted"/>
<reference evidence="7" key="1">
    <citation type="submission" date="2015-01" db="EMBL/GenBank/DDBJ databases">
        <title>Flavisolibacter sp./LCS9/ whole genome sequencing.</title>
        <authorList>
            <person name="Kim M.K."/>
            <person name="Srinivasan S."/>
            <person name="Lee J.-J."/>
        </authorList>
    </citation>
    <scope>NUCLEOTIDE SEQUENCE [LARGE SCALE GENOMIC DNA]</scope>
    <source>
        <strain evidence="7">LCS9</strain>
    </source>
</reference>
<keyword evidence="2" id="KW-0472">Membrane</keyword>
<dbReference type="OrthoDB" id="905812at2"/>
<dbReference type="InterPro" id="IPR013783">
    <property type="entry name" value="Ig-like_fold"/>
</dbReference>
<dbReference type="Gene3D" id="2.40.170.20">
    <property type="entry name" value="TonB-dependent receptor, beta-barrel domain"/>
    <property type="match status" value="1"/>
</dbReference>
<dbReference type="EMBL" id="CP011390">
    <property type="protein sequence ID" value="ANE49978.1"/>
    <property type="molecule type" value="Genomic_DNA"/>
</dbReference>
<sequence length="811" mass="90623">MFKVVLPLFLICFYSSVDAQVNRRVRIAVLNDKKVALQGATVYLLTVDSVAIQTETVNADGTTEFSDINLGTYRVKATSSGHEDGFSRWLDLQKNTSVIDTIILQPKAGLLTGVTVVSKKPFVQFLPDKTVINPEANITNAGATVMDVLEKSPGLTIGKDGSIIMKGKPAVTVLIDGKPIQLSGADLQAYLSGISASQVAAIELIENPGAKYDASGNAGIINIKTKTNNQRGFNGSLNLSVGQGVYSKTGNTLNLNYRQGKINGFLNYGIRANTEFQDIWTLRTYFDNQGEDSALLEQPNFGKNRASAHNLKTGLDFFVSNRTTLGLVFTGGLFNRNGSFSSDINWMDKNYIIDSTINTLGENTTEFKRGGVNFNGRHQINKTTELSFDVDYVNFNIDNDQHYQTQLLIPGSPVLTTKGNTPSKLDIVTLKVDYAKRFKTILLETGLKTAVNKTDNLAEYFYLDNNNWRPDLSRTNHFLYNEKISAAYASADAEKGKWHGQAGLRYEFTSYKAHQLGNAVVKDSAFKRTYGSLFPTAFVSYQADSNNTLTIRAGRRIDRPPFQNLNPFLRILNKYTYESGNPFIKPQYTWNVALAHTYKEKLTTELSYGYLRDYFSQIFIIDSNSSNENKNIIIYTRGNVGSFQNFSVSETYQVPVTKWWNMTAVAIFNHKIINGVVWAPITVKISQLNVSLNNQFQFKKGWGAEISGFYQTKSQIDLQEWLKPQGELNLGVSKQVLKGKGSLKLSIRDITYFQNYSGYSTFENAHEPFRIKWDTRVARLSFSWRFGKTMKAVRRSEGGATDEINRAGSGN</sequence>
<evidence type="ECO:0000256" key="3">
    <source>
        <dbReference type="ARBA" id="ARBA00023237"/>
    </source>
</evidence>
<dbReference type="RefSeq" id="WP_066402127.1">
    <property type="nucleotide sequence ID" value="NZ_CP011390.1"/>
</dbReference>
<dbReference type="Pfam" id="PF14905">
    <property type="entry name" value="OMP_b-brl_3"/>
    <property type="match status" value="1"/>
</dbReference>
<evidence type="ECO:0000256" key="2">
    <source>
        <dbReference type="ARBA" id="ARBA00023136"/>
    </source>
</evidence>
<dbReference type="AlphaFoldDB" id="A0A172TSM0"/>
<evidence type="ECO:0000256" key="1">
    <source>
        <dbReference type="ARBA" id="ARBA00004442"/>
    </source>
</evidence>
<protein>
    <recommendedName>
        <fullName evidence="5">Outer membrane protein beta-barrel domain-containing protein</fullName>
    </recommendedName>
</protein>
<dbReference type="Proteomes" id="UP000077177">
    <property type="component" value="Chromosome"/>
</dbReference>